<protein>
    <submittedName>
        <fullName evidence="3">Cell envelope biogenesis protein OmpA</fullName>
    </submittedName>
</protein>
<reference evidence="3 4" key="1">
    <citation type="journal article" date="2017" name="Front. Microbiol.">
        <title>New Insights into the Diversity of the Genus Faecalibacterium.</title>
        <authorList>
            <person name="Benevides L."/>
            <person name="Burman S."/>
            <person name="Martin R."/>
            <person name="Robert V."/>
            <person name="Thomas M."/>
            <person name="Miquel S."/>
            <person name="Chain F."/>
            <person name="Sokol H."/>
            <person name="Bermudez-Humaran L.G."/>
            <person name="Morrison M."/>
            <person name="Langella P."/>
            <person name="Azevedo V.A."/>
            <person name="Chatel J.M."/>
            <person name="Soares S."/>
        </authorList>
    </citation>
    <scope>NUCLEOTIDE SEQUENCE [LARGE SCALE GENOMIC DNA]</scope>
    <source>
        <strain evidence="3 4">CNCM I 4575</strain>
    </source>
</reference>
<dbReference type="AlphaFoldDB" id="A0A2A7AMR2"/>
<feature type="compositionally biased region" description="Basic and acidic residues" evidence="1">
    <location>
        <begin position="142"/>
        <end position="155"/>
    </location>
</feature>
<feature type="compositionally biased region" description="Acidic residues" evidence="1">
    <location>
        <begin position="96"/>
        <end position="108"/>
    </location>
</feature>
<sequence>MPKNDKRMNGFENTHPEDLAAKEEKFRTFFSTSVAQVPDEMKRRDDDQKNPDTGKPGILSRLLGRAKEEAAAEPAEEPKAQPQELPPTGEIRLGGEEEAAEPEADLELAADFFAPETPAQTPAAPEARSAPAPKAAAPAAPKPEKPAAPKLEKNYVRGPLTPQEQKEQSEMQELKVLLFPETPPAKAEKPMEVKNAPQEVLGVETEALEDEEKAAQPPLPKMVFAEDVARAERAAATAPATPKAEPEEPMKPFRFFGVGDDENAPAAPTRETAPGIDDSMSIPLVGMDDTAPIEVTAAEAEAGTEAKPEMAAPAPTETPAETPDAPAEAAPEEEAVPETPEQVGDKLHKMGAELTLRCVLSGILAVVLLHFGLVAAGLLAPIASLDPAVAPAAFYAANLLILAAALAVAYPVLRDGLSGLKKENRPSADTMPALAACGAALEAVIALLNAQNYQNSRWTLLSGIAALGLFMALLGSRVMLAAVQNGYDLATKDPEGLQGALRVKDKDLIRVLARSLDQKDPWVLLSRPVQWDEALVEQSFGERASERRARKTAYILLGASVLSGLVFLLFGGGLNGMAAAIAAMLCMGAPLSSTLVAGLASLRLQKTAAAAGAVVPGWAAIEELGGVDTVQVDADELFTTDSVSLEDIRIFKGGRIDRAILYAASILNQSCETLRGLFRQIIEDRTDILYPVKDLEVHHGLGFAAWCDNNRILIGNRAYMEREGVPVPEKEYEDEHSKNGSLQILYLAVSGSLHAMFVLRYTGGRNAARGLEVLQRENIRLLVTCEDPSLTAKHITEAYHLPEGMITLLEQDQCEALAAPSEPENAARCCMLHDKGFVSLIGGLRAAEQAQNAEMTATTVQLVSVWFSVAIGALLTYAGSIGTLSVAAVLMYQAAWSALSLAVCALKQHN</sequence>
<comment type="caution">
    <text evidence="3">The sequence shown here is derived from an EMBL/GenBank/DDBJ whole genome shotgun (WGS) entry which is preliminary data.</text>
</comment>
<accession>A0A2A7AMR2</accession>
<feature type="region of interest" description="Disordered" evidence="1">
    <location>
        <begin position="233"/>
        <end position="279"/>
    </location>
</feature>
<feature type="compositionally biased region" description="Low complexity" evidence="1">
    <location>
        <begin position="301"/>
        <end position="329"/>
    </location>
</feature>
<proteinExistence type="predicted"/>
<feature type="transmembrane region" description="Helical" evidence="2">
    <location>
        <begin position="859"/>
        <end position="878"/>
    </location>
</feature>
<dbReference type="RefSeq" id="WP_097840000.1">
    <property type="nucleotide sequence ID" value="NZ_NMTY01000026.1"/>
</dbReference>
<feature type="transmembrane region" description="Helical" evidence="2">
    <location>
        <begin position="433"/>
        <end position="450"/>
    </location>
</feature>
<feature type="transmembrane region" description="Helical" evidence="2">
    <location>
        <begin position="577"/>
        <end position="600"/>
    </location>
</feature>
<dbReference type="InterPro" id="IPR023299">
    <property type="entry name" value="ATPase_P-typ_cyto_dom_N"/>
</dbReference>
<dbReference type="EMBL" id="NMTY01000026">
    <property type="protein sequence ID" value="PDX80430.1"/>
    <property type="molecule type" value="Genomic_DNA"/>
</dbReference>
<dbReference type="GO" id="GO:0000166">
    <property type="term" value="F:nucleotide binding"/>
    <property type="evidence" value="ECO:0007669"/>
    <property type="project" value="InterPro"/>
</dbReference>
<feature type="transmembrane region" description="Helical" evidence="2">
    <location>
        <begin position="392"/>
        <end position="413"/>
    </location>
</feature>
<dbReference type="Gene3D" id="3.40.1110.10">
    <property type="entry name" value="Calcium-transporting ATPase, cytoplasmic domain N"/>
    <property type="match status" value="1"/>
</dbReference>
<evidence type="ECO:0000313" key="4">
    <source>
        <dbReference type="Proteomes" id="UP000220005"/>
    </source>
</evidence>
<evidence type="ECO:0000256" key="2">
    <source>
        <dbReference type="SAM" id="Phobius"/>
    </source>
</evidence>
<feature type="compositionally biased region" description="Basic and acidic residues" evidence="1">
    <location>
        <begin position="1"/>
        <end position="27"/>
    </location>
</feature>
<feature type="compositionally biased region" description="Basic and acidic residues" evidence="1">
    <location>
        <begin position="39"/>
        <end position="52"/>
    </location>
</feature>
<feature type="transmembrane region" description="Helical" evidence="2">
    <location>
        <begin position="456"/>
        <end position="474"/>
    </location>
</feature>
<feature type="transmembrane region" description="Helical" evidence="2">
    <location>
        <begin position="354"/>
        <end position="380"/>
    </location>
</feature>
<dbReference type="InterPro" id="IPR023214">
    <property type="entry name" value="HAD_sf"/>
</dbReference>
<feature type="region of interest" description="Disordered" evidence="1">
    <location>
        <begin position="301"/>
        <end position="339"/>
    </location>
</feature>
<evidence type="ECO:0000313" key="3">
    <source>
        <dbReference type="EMBL" id="PDX80430.1"/>
    </source>
</evidence>
<feature type="transmembrane region" description="Helical" evidence="2">
    <location>
        <begin position="884"/>
        <end position="906"/>
    </location>
</feature>
<keyword evidence="2" id="KW-1133">Transmembrane helix</keyword>
<keyword evidence="2" id="KW-0472">Membrane</keyword>
<name>A0A2A7AMR2_9FIRM</name>
<feature type="transmembrane region" description="Helical" evidence="2">
    <location>
        <begin position="553"/>
        <end position="571"/>
    </location>
</feature>
<feature type="compositionally biased region" description="Low complexity" evidence="1">
    <location>
        <begin position="109"/>
        <end position="139"/>
    </location>
</feature>
<organism evidence="3 4">
    <name type="scientific">Faecalibacterium prausnitzii</name>
    <dbReference type="NCBI Taxonomy" id="853"/>
    <lineage>
        <taxon>Bacteria</taxon>
        <taxon>Bacillati</taxon>
        <taxon>Bacillota</taxon>
        <taxon>Clostridia</taxon>
        <taxon>Eubacteriales</taxon>
        <taxon>Oscillospiraceae</taxon>
        <taxon>Faecalibacterium</taxon>
    </lineage>
</organism>
<feature type="compositionally biased region" description="Low complexity" evidence="1">
    <location>
        <begin position="234"/>
        <end position="243"/>
    </location>
</feature>
<gene>
    <name evidence="3" type="ORF">CGS58_11805</name>
</gene>
<evidence type="ECO:0000256" key="1">
    <source>
        <dbReference type="SAM" id="MobiDB-lite"/>
    </source>
</evidence>
<feature type="region of interest" description="Disordered" evidence="1">
    <location>
        <begin position="1"/>
        <end position="171"/>
    </location>
</feature>
<keyword evidence="2" id="KW-0812">Transmembrane</keyword>
<dbReference type="Proteomes" id="UP000220005">
    <property type="component" value="Unassembled WGS sequence"/>
</dbReference>
<dbReference type="Gene3D" id="3.40.50.1000">
    <property type="entry name" value="HAD superfamily/HAD-like"/>
    <property type="match status" value="1"/>
</dbReference>